<dbReference type="SUPFAM" id="SSF47413">
    <property type="entry name" value="lambda repressor-like DNA-binding domains"/>
    <property type="match status" value="1"/>
</dbReference>
<gene>
    <name evidence="2" type="ORF">Q5H93_19200</name>
</gene>
<evidence type="ECO:0000313" key="2">
    <source>
        <dbReference type="EMBL" id="MDO7876881.1"/>
    </source>
</evidence>
<sequence>MPGATYSTTLAADVRAHFGLTQAELAAYLGVSPGQVAHLEAGRRQAAVYPNLRLTRLAQLLPPPEGTGAVAPASSVALRVAPAVQLLLEPAGGPALLAVALRRRQRQCITQMTLLGHAIQGLQQRIGRHERRRWATAVLATLLAPEPGTPFLVSPAEQLHIQKWLATLEAVRLKEAGLYPGWATTLTLQLVRRAALEAEATTLAGVLSIQTVAQT</sequence>
<organism evidence="2 3">
    <name type="scientific">Hymenobacter aranciens</name>
    <dbReference type="NCBI Taxonomy" id="3063996"/>
    <lineage>
        <taxon>Bacteria</taxon>
        <taxon>Pseudomonadati</taxon>
        <taxon>Bacteroidota</taxon>
        <taxon>Cytophagia</taxon>
        <taxon>Cytophagales</taxon>
        <taxon>Hymenobacteraceae</taxon>
        <taxon>Hymenobacter</taxon>
    </lineage>
</organism>
<feature type="domain" description="HTH cro/C1-type" evidence="1">
    <location>
        <begin position="15"/>
        <end position="44"/>
    </location>
</feature>
<dbReference type="CDD" id="cd00093">
    <property type="entry name" value="HTH_XRE"/>
    <property type="match status" value="1"/>
</dbReference>
<accession>A0ABT9BJR0</accession>
<name>A0ABT9BJR0_9BACT</name>
<dbReference type="RefSeq" id="WP_305008271.1">
    <property type="nucleotide sequence ID" value="NZ_JAUQSY010000014.1"/>
</dbReference>
<dbReference type="Pfam" id="PF01381">
    <property type="entry name" value="HTH_3"/>
    <property type="match status" value="1"/>
</dbReference>
<evidence type="ECO:0000313" key="3">
    <source>
        <dbReference type="Proteomes" id="UP001176429"/>
    </source>
</evidence>
<comment type="caution">
    <text evidence="2">The sequence shown here is derived from an EMBL/GenBank/DDBJ whole genome shotgun (WGS) entry which is preliminary data.</text>
</comment>
<evidence type="ECO:0000259" key="1">
    <source>
        <dbReference type="PROSITE" id="PS50943"/>
    </source>
</evidence>
<keyword evidence="3" id="KW-1185">Reference proteome</keyword>
<dbReference type="Proteomes" id="UP001176429">
    <property type="component" value="Unassembled WGS sequence"/>
</dbReference>
<dbReference type="InterPro" id="IPR010982">
    <property type="entry name" value="Lambda_DNA-bd_dom_sf"/>
</dbReference>
<reference evidence="2" key="1">
    <citation type="submission" date="2023-07" db="EMBL/GenBank/DDBJ databases">
        <authorList>
            <person name="Kim M.K."/>
        </authorList>
    </citation>
    <scope>NUCLEOTIDE SEQUENCE</scope>
    <source>
        <strain evidence="2">ASUV-10-1</strain>
    </source>
</reference>
<dbReference type="EMBL" id="JAUQSY010000014">
    <property type="protein sequence ID" value="MDO7876881.1"/>
    <property type="molecule type" value="Genomic_DNA"/>
</dbReference>
<dbReference type="PROSITE" id="PS50943">
    <property type="entry name" value="HTH_CROC1"/>
    <property type="match status" value="1"/>
</dbReference>
<dbReference type="Gene3D" id="1.10.260.40">
    <property type="entry name" value="lambda repressor-like DNA-binding domains"/>
    <property type="match status" value="1"/>
</dbReference>
<proteinExistence type="predicted"/>
<protein>
    <submittedName>
        <fullName evidence="2">Helix-turn-helix transcriptional regulator</fullName>
    </submittedName>
</protein>
<dbReference type="InterPro" id="IPR001387">
    <property type="entry name" value="Cro/C1-type_HTH"/>
</dbReference>